<evidence type="ECO:0000313" key="5">
    <source>
        <dbReference type="Proteomes" id="UP000193200"/>
    </source>
</evidence>
<evidence type="ECO:0000313" key="4">
    <source>
        <dbReference type="EMBL" id="SLN34095.1"/>
    </source>
</evidence>
<evidence type="ECO:0000256" key="1">
    <source>
        <dbReference type="PROSITE-ProRule" id="PRU00339"/>
    </source>
</evidence>
<name>A0A1Y5SBA0_9PROT</name>
<dbReference type="Pfam" id="PF13432">
    <property type="entry name" value="TPR_16"/>
    <property type="match status" value="2"/>
</dbReference>
<feature type="chain" id="PRO_5010993501" evidence="3">
    <location>
        <begin position="29"/>
        <end position="596"/>
    </location>
</feature>
<accession>A0A1Y5SBA0</accession>
<dbReference type="InterPro" id="IPR011990">
    <property type="entry name" value="TPR-like_helical_dom_sf"/>
</dbReference>
<sequence>MTMGWAKSILARKVCLAAAGLLILSGCAATEQTTTRASAGGADASGARAVLLANATATLSGDYLAGNLARSERDTDAAAQFYLRALDRDPDDLILLQSAFVALLADGRIGDALPLADRVRSIGRLSQLAGVVMATNAIHDGRFDAAVAALAGAPDTGFNGLLSPLIRAWAEAGRGDFDAALDNLGALDKQSAFAPFRDYHAALINQLAGRNDAAAIAYEATMASRAGRSVRVVESYGAFLRLQGQADAAREVYQEYLDSVPDNPAINQALARLDAGQPPTGQITAAAAGAAEALYGSASVLAQDSASDAAAMYLQLALYLRPDFPIGQTLLGDIMEANERWQAAIDAYQGIAASSPYSRNARIRTAWALAKLDRSEEAAAALSQLAADDPKETDALVTLADIYRSDERFADAAAAYGAAIARLPSVEERHWTLFYARGIALERSGEWDAAELDFLKALELKHDHPLVLNYLGYSWIDKGVNIERARAMIERAVEQRPNDGYIVDSLGWALFRLGKYEEAVVHLERAVELRPEDPVINDHLGDALWRVGRHLEARFQWRRALWLGPEKADIPAIEKKLENGLQPDSPRNAATANSAG</sequence>
<dbReference type="Gene3D" id="1.25.40.10">
    <property type="entry name" value="Tetratricopeptide repeat domain"/>
    <property type="match status" value="2"/>
</dbReference>
<dbReference type="InParanoid" id="A0A1Y5SBA0"/>
<dbReference type="PROSITE" id="PS50005">
    <property type="entry name" value="TPR"/>
    <property type="match status" value="1"/>
</dbReference>
<proteinExistence type="predicted"/>
<evidence type="ECO:0000256" key="2">
    <source>
        <dbReference type="SAM" id="MobiDB-lite"/>
    </source>
</evidence>
<organism evidence="4 5">
    <name type="scientific">Oceanibacterium hippocampi</name>
    <dbReference type="NCBI Taxonomy" id="745714"/>
    <lineage>
        <taxon>Bacteria</taxon>
        <taxon>Pseudomonadati</taxon>
        <taxon>Pseudomonadota</taxon>
        <taxon>Alphaproteobacteria</taxon>
        <taxon>Sneathiellales</taxon>
        <taxon>Sneathiellaceae</taxon>
        <taxon>Oceanibacterium</taxon>
    </lineage>
</organism>
<keyword evidence="1" id="KW-0802">TPR repeat</keyword>
<dbReference type="InterPro" id="IPR019734">
    <property type="entry name" value="TPR_rpt"/>
</dbReference>
<reference evidence="4 5" key="1">
    <citation type="submission" date="2017-03" db="EMBL/GenBank/DDBJ databases">
        <authorList>
            <person name="Afonso C.L."/>
            <person name="Miller P.J."/>
            <person name="Scott M.A."/>
            <person name="Spackman E."/>
            <person name="Goraichik I."/>
            <person name="Dimitrov K.M."/>
            <person name="Suarez D.L."/>
            <person name="Swayne D.E."/>
        </authorList>
    </citation>
    <scope>NUCLEOTIDE SEQUENCE [LARGE SCALE GENOMIC DNA]</scope>
    <source>
        <strain evidence="4 5">CECT 7691</strain>
    </source>
</reference>
<protein>
    <submittedName>
        <fullName evidence="4">Lipoprotein NlpI</fullName>
    </submittedName>
</protein>
<dbReference type="SMART" id="SM00028">
    <property type="entry name" value="TPR"/>
    <property type="match status" value="6"/>
</dbReference>
<dbReference type="EMBL" id="FWFR01000001">
    <property type="protein sequence ID" value="SLN34095.1"/>
    <property type="molecule type" value="Genomic_DNA"/>
</dbReference>
<dbReference type="SUPFAM" id="SSF48452">
    <property type="entry name" value="TPR-like"/>
    <property type="match status" value="2"/>
</dbReference>
<feature type="signal peptide" evidence="3">
    <location>
        <begin position="1"/>
        <end position="28"/>
    </location>
</feature>
<dbReference type="PANTHER" id="PTHR12558:SF13">
    <property type="entry name" value="CELL DIVISION CYCLE PROTEIN 27 HOMOLOG"/>
    <property type="match status" value="1"/>
</dbReference>
<dbReference type="PANTHER" id="PTHR12558">
    <property type="entry name" value="CELL DIVISION CYCLE 16,23,27"/>
    <property type="match status" value="1"/>
</dbReference>
<dbReference type="Pfam" id="PF13414">
    <property type="entry name" value="TPR_11"/>
    <property type="match status" value="1"/>
</dbReference>
<keyword evidence="4" id="KW-0449">Lipoprotein</keyword>
<feature type="repeat" description="TPR" evidence="1">
    <location>
        <begin position="500"/>
        <end position="533"/>
    </location>
</feature>
<keyword evidence="5" id="KW-1185">Reference proteome</keyword>
<dbReference type="Proteomes" id="UP000193200">
    <property type="component" value="Unassembled WGS sequence"/>
</dbReference>
<dbReference type="PROSITE" id="PS51257">
    <property type="entry name" value="PROKAR_LIPOPROTEIN"/>
    <property type="match status" value="1"/>
</dbReference>
<keyword evidence="3" id="KW-0732">Signal</keyword>
<feature type="region of interest" description="Disordered" evidence="2">
    <location>
        <begin position="577"/>
        <end position="596"/>
    </location>
</feature>
<dbReference type="Pfam" id="PF13181">
    <property type="entry name" value="TPR_8"/>
    <property type="match status" value="1"/>
</dbReference>
<dbReference type="OrthoDB" id="9766710at2"/>
<dbReference type="AlphaFoldDB" id="A0A1Y5SBA0"/>
<evidence type="ECO:0000256" key="3">
    <source>
        <dbReference type="SAM" id="SignalP"/>
    </source>
</evidence>
<gene>
    <name evidence="4" type="ORF">OCH7691_01327</name>
</gene>